<protein>
    <submittedName>
        <fullName evidence="2">Uncharacterized protein</fullName>
    </submittedName>
</protein>
<proteinExistence type="predicted"/>
<evidence type="ECO:0000313" key="3">
    <source>
        <dbReference type="Proteomes" id="UP000199161"/>
    </source>
</evidence>
<name>A0A1I1JW71_NATHA</name>
<keyword evidence="3" id="KW-1185">Reference proteome</keyword>
<dbReference type="EMBL" id="FOKW01000009">
    <property type="protein sequence ID" value="SFC52501.1"/>
    <property type="molecule type" value="Genomic_DNA"/>
</dbReference>
<evidence type="ECO:0000313" key="2">
    <source>
        <dbReference type="EMBL" id="SFC52501.1"/>
    </source>
</evidence>
<reference evidence="3" key="1">
    <citation type="submission" date="2016-10" db="EMBL/GenBank/DDBJ databases">
        <authorList>
            <person name="Varghese N."/>
            <person name="Submissions S."/>
        </authorList>
    </citation>
    <scope>NUCLEOTIDE SEQUENCE [LARGE SCALE GENOMIC DNA]</scope>
    <source>
        <strain evidence="3">DSM 13078</strain>
    </source>
</reference>
<organism evidence="2 3">
    <name type="scientific">Natronobacterium haloterrestre</name>
    <name type="common">Halobiforma haloterrestris</name>
    <dbReference type="NCBI Taxonomy" id="148448"/>
    <lineage>
        <taxon>Archaea</taxon>
        <taxon>Methanobacteriati</taxon>
        <taxon>Methanobacteriota</taxon>
        <taxon>Stenosarchaea group</taxon>
        <taxon>Halobacteria</taxon>
        <taxon>Halobacteriales</taxon>
        <taxon>Natrialbaceae</taxon>
        <taxon>Natronobacterium</taxon>
    </lineage>
</organism>
<sequence length="42" mass="4678">MADTDAPVPENPTMEPTHVDDANLEARPWDSLRKMRGESLAL</sequence>
<feature type="region of interest" description="Disordered" evidence="1">
    <location>
        <begin position="1"/>
        <end position="26"/>
    </location>
</feature>
<gene>
    <name evidence="2" type="ORF">SAMN05444422_109231</name>
</gene>
<dbReference type="Proteomes" id="UP000199161">
    <property type="component" value="Unassembled WGS sequence"/>
</dbReference>
<dbReference type="AlphaFoldDB" id="A0A1I1JW71"/>
<accession>A0A1I1JW71</accession>
<evidence type="ECO:0000256" key="1">
    <source>
        <dbReference type="SAM" id="MobiDB-lite"/>
    </source>
</evidence>